<dbReference type="RefSeq" id="WP_195772289.1">
    <property type="nucleotide sequence ID" value="NZ_VTDN01000010.1"/>
</dbReference>
<organism evidence="2 3">
    <name type="scientific">Acinetobacter pollinis</name>
    <dbReference type="NCBI Taxonomy" id="2605270"/>
    <lineage>
        <taxon>Bacteria</taxon>
        <taxon>Pseudomonadati</taxon>
        <taxon>Pseudomonadota</taxon>
        <taxon>Gammaproteobacteria</taxon>
        <taxon>Moraxellales</taxon>
        <taxon>Moraxellaceae</taxon>
        <taxon>Acinetobacter</taxon>
    </lineage>
</organism>
<gene>
    <name evidence="2" type="ORF">I2F25_11085</name>
</gene>
<sequence>MELLFSSIAVMSYLLSAIRILSYENHSNTHKRKHEILAVMLIASFMGQAVNIIFLKDPVTVWDAFFGLILFVVIWKSEGNVAQLFRKKSA</sequence>
<accession>A0ABU6DUN9</accession>
<keyword evidence="1" id="KW-1133">Transmembrane helix</keyword>
<keyword evidence="1" id="KW-0472">Membrane</keyword>
<name>A0ABU6DUN9_9GAMM</name>
<evidence type="ECO:0000256" key="1">
    <source>
        <dbReference type="SAM" id="Phobius"/>
    </source>
</evidence>
<dbReference type="EMBL" id="VTDN01000010">
    <property type="protein sequence ID" value="MEB5477581.1"/>
    <property type="molecule type" value="Genomic_DNA"/>
</dbReference>
<comment type="caution">
    <text evidence="2">The sequence shown here is derived from an EMBL/GenBank/DDBJ whole genome shotgun (WGS) entry which is preliminary data.</text>
</comment>
<evidence type="ECO:0000313" key="2">
    <source>
        <dbReference type="EMBL" id="MEB5477581.1"/>
    </source>
</evidence>
<evidence type="ECO:0000313" key="3">
    <source>
        <dbReference type="Proteomes" id="UP001339883"/>
    </source>
</evidence>
<feature type="transmembrane region" description="Helical" evidence="1">
    <location>
        <begin position="36"/>
        <end position="54"/>
    </location>
</feature>
<feature type="transmembrane region" description="Helical" evidence="1">
    <location>
        <begin position="60"/>
        <end position="77"/>
    </location>
</feature>
<feature type="transmembrane region" description="Helical" evidence="1">
    <location>
        <begin position="6"/>
        <end position="24"/>
    </location>
</feature>
<protein>
    <submittedName>
        <fullName evidence="2">Phage holin family protein</fullName>
    </submittedName>
</protein>
<dbReference type="Pfam" id="PF05449">
    <property type="entry name" value="Phage_holin_3_7"/>
    <property type="match status" value="1"/>
</dbReference>
<keyword evidence="3" id="KW-1185">Reference proteome</keyword>
<keyword evidence="1" id="KW-0812">Transmembrane</keyword>
<dbReference type="Proteomes" id="UP001339883">
    <property type="component" value="Unassembled WGS sequence"/>
</dbReference>
<proteinExistence type="predicted"/>
<dbReference type="InterPro" id="IPR008473">
    <property type="entry name" value="Phage_holin_3_7"/>
</dbReference>
<reference evidence="2 3" key="1">
    <citation type="submission" date="2019-08" db="EMBL/GenBank/DDBJ databases">
        <title>Five species of Acinetobacter isolated from floral nectar and animal pollinators.</title>
        <authorList>
            <person name="Hendry T.A."/>
        </authorList>
    </citation>
    <scope>NUCLEOTIDE SEQUENCE [LARGE SCALE GENOMIC DNA]</scope>
    <source>
        <strain evidence="2 3">MD18.27</strain>
    </source>
</reference>